<proteinExistence type="predicted"/>
<evidence type="ECO:0000256" key="2">
    <source>
        <dbReference type="ARBA" id="ARBA00022553"/>
    </source>
</evidence>
<dbReference type="Proteomes" id="UP001152759">
    <property type="component" value="Chromosome 2"/>
</dbReference>
<evidence type="ECO:0000313" key="5">
    <source>
        <dbReference type="EMBL" id="CAH0384770.1"/>
    </source>
</evidence>
<dbReference type="PANTHER" id="PTHR31383">
    <property type="entry name" value="OXIDATIVE STRESS-RESPONSE SERINE-RICH PROTEIN 1"/>
    <property type="match status" value="1"/>
</dbReference>
<evidence type="ECO:0000256" key="1">
    <source>
        <dbReference type="ARBA" id="ARBA00015005"/>
    </source>
</evidence>
<evidence type="ECO:0000256" key="3">
    <source>
        <dbReference type="ARBA" id="ARBA00029721"/>
    </source>
</evidence>
<gene>
    <name evidence="5" type="ORF">BEMITA_LOCUS4065</name>
</gene>
<dbReference type="AlphaFoldDB" id="A0A9P0A544"/>
<dbReference type="OrthoDB" id="10045817at2759"/>
<reference evidence="5" key="1">
    <citation type="submission" date="2021-12" db="EMBL/GenBank/DDBJ databases">
        <authorList>
            <person name="King R."/>
        </authorList>
    </citation>
    <scope>NUCLEOTIDE SEQUENCE</scope>
</reference>
<dbReference type="PANTHER" id="PTHR31383:SF2">
    <property type="entry name" value="OXIDATIVE STRESS-RESPONSIVE SERINE-RICH PROTEIN 1"/>
    <property type="match status" value="1"/>
</dbReference>
<keyword evidence="6" id="KW-1185">Reference proteome</keyword>
<evidence type="ECO:0000313" key="6">
    <source>
        <dbReference type="Proteomes" id="UP001152759"/>
    </source>
</evidence>
<evidence type="ECO:0000256" key="4">
    <source>
        <dbReference type="ARBA" id="ARBA00031405"/>
    </source>
</evidence>
<dbReference type="EMBL" id="OU963863">
    <property type="protein sequence ID" value="CAH0384770.1"/>
    <property type="molecule type" value="Genomic_DNA"/>
</dbReference>
<keyword evidence="2" id="KW-0597">Phosphoprotein</keyword>
<name>A0A9P0A544_BEMTA</name>
<dbReference type="KEGG" id="btab:109043436"/>
<organism evidence="5 6">
    <name type="scientific">Bemisia tabaci</name>
    <name type="common">Sweetpotato whitefly</name>
    <name type="synonym">Aleurodes tabaci</name>
    <dbReference type="NCBI Taxonomy" id="7038"/>
    <lineage>
        <taxon>Eukaryota</taxon>
        <taxon>Metazoa</taxon>
        <taxon>Ecdysozoa</taxon>
        <taxon>Arthropoda</taxon>
        <taxon>Hexapoda</taxon>
        <taxon>Insecta</taxon>
        <taxon>Pterygota</taxon>
        <taxon>Neoptera</taxon>
        <taxon>Paraneoptera</taxon>
        <taxon>Hemiptera</taxon>
        <taxon>Sternorrhyncha</taxon>
        <taxon>Aleyrodoidea</taxon>
        <taxon>Aleyrodidae</taxon>
        <taxon>Aleyrodinae</taxon>
        <taxon>Bemisia</taxon>
    </lineage>
</organism>
<dbReference type="GO" id="GO:0070301">
    <property type="term" value="P:cellular response to hydrogen peroxide"/>
    <property type="evidence" value="ECO:0007669"/>
    <property type="project" value="TreeGrafter"/>
</dbReference>
<accession>A0A9P0A544</accession>
<dbReference type="InterPro" id="IPR008494">
    <property type="entry name" value="DUF776"/>
</dbReference>
<sequence>MANQSLPDILTKLTLSSNSNLQLSKCQKAMNPFTSNANDPIVDSEPSIATLSLFEEVCSVHNCNCNAMEKKEEKKNTIPRLDRRSQPNFGKHPIIKKGRLNILFNNNIRICNKNGSKLRSVLKPSVLKFISTSLPEISKKSKVELSLPLDRLNQLLNHKYQENRLEGQLSGKSDLKPFMVSPNLRVSLTFDRECLSDLRDLRPETVPSSSLALVRSVGAPTLSQPQSSNGTSCSIQARMTPHSPCDDITIDELASYFDIFVHIPKKMSHMAEMMYI</sequence>
<protein>
    <recommendedName>
        <fullName evidence="1">Oxidative stress-responsive serine-rich protein 1</fullName>
    </recommendedName>
    <alternativeName>
        <fullName evidence="4">Oxidative stress-responsive protein 1</fullName>
    </alternativeName>
    <alternativeName>
        <fullName evidence="3">Peroxide-inducible transcript 1 protein</fullName>
    </alternativeName>
</protein>